<dbReference type="Gene3D" id="2.60.40.10">
    <property type="entry name" value="Immunoglobulins"/>
    <property type="match status" value="1"/>
</dbReference>
<dbReference type="PATRIC" id="fig|558151.6.peg.2504"/>
<evidence type="ECO:0000313" key="2">
    <source>
        <dbReference type="EMBL" id="KMQ64900.1"/>
    </source>
</evidence>
<dbReference type="PROSITE" id="PS51257">
    <property type="entry name" value="PROKAR_LIPOPROTEIN"/>
    <property type="match status" value="1"/>
</dbReference>
<proteinExistence type="predicted"/>
<comment type="caution">
    <text evidence="2">The sequence shown here is derived from an EMBL/GenBank/DDBJ whole genome shotgun (WGS) entry which is preliminary data.</text>
</comment>
<dbReference type="InterPro" id="IPR032627">
    <property type="entry name" value="DUF4876"/>
</dbReference>
<name>A0A0J7L770_9FLAO</name>
<keyword evidence="1" id="KW-0732">Signal</keyword>
<dbReference type="Proteomes" id="UP000036261">
    <property type="component" value="Unassembled WGS sequence"/>
</dbReference>
<keyword evidence="3" id="KW-1185">Reference proteome</keyword>
<dbReference type="EMBL" id="LFND01000003">
    <property type="protein sequence ID" value="KMQ64900.1"/>
    <property type="molecule type" value="Genomic_DNA"/>
</dbReference>
<accession>A0A0J7L770</accession>
<feature type="signal peptide" evidence="1">
    <location>
        <begin position="1"/>
        <end position="20"/>
    </location>
</feature>
<feature type="chain" id="PRO_5005290535" description="DUF4876 domain-containing protein" evidence="1">
    <location>
        <begin position="21"/>
        <end position="447"/>
    </location>
</feature>
<dbReference type="SUPFAM" id="SSF49478">
    <property type="entry name" value="Cna protein B-type domain"/>
    <property type="match status" value="1"/>
</dbReference>
<gene>
    <name evidence="2" type="ORF">ACM46_11870</name>
</gene>
<protein>
    <recommendedName>
        <fullName evidence="4">DUF4876 domain-containing protein</fullName>
    </recommendedName>
</protein>
<dbReference type="OrthoDB" id="1409865at2"/>
<reference evidence="2 3" key="1">
    <citation type="journal article" date="2013" name="Int. J. Syst. Evol. Microbiol.">
        <title>Chryseobacterium angstadtii sp. nov., isolated from a newt tank.</title>
        <authorList>
            <person name="Kirk K.E."/>
            <person name="Hoffman J.A."/>
            <person name="Smith K.A."/>
            <person name="Strahan B.L."/>
            <person name="Failor K.C."/>
            <person name="Krebs J.E."/>
            <person name="Gale A.N."/>
            <person name="Do T.D."/>
            <person name="Sontag T.C."/>
            <person name="Batties A.M."/>
            <person name="Mistiszyn K."/>
            <person name="Newman J.D."/>
        </authorList>
    </citation>
    <scope>NUCLEOTIDE SEQUENCE [LARGE SCALE GENOMIC DNA]</scope>
    <source>
        <strain evidence="2 3">KM</strain>
    </source>
</reference>
<dbReference type="STRING" id="558151.ACM46_11870"/>
<dbReference type="AlphaFoldDB" id="A0A0J7L770"/>
<organism evidence="2 3">
    <name type="scientific">Chryseobacterium angstadtii</name>
    <dbReference type="NCBI Taxonomy" id="558151"/>
    <lineage>
        <taxon>Bacteria</taxon>
        <taxon>Pseudomonadati</taxon>
        <taxon>Bacteroidota</taxon>
        <taxon>Flavobacteriia</taxon>
        <taxon>Flavobacteriales</taxon>
        <taxon>Weeksellaceae</taxon>
        <taxon>Chryseobacterium group</taxon>
        <taxon>Chryseobacterium</taxon>
    </lineage>
</organism>
<dbReference type="Pfam" id="PF16215">
    <property type="entry name" value="DUF4876"/>
    <property type="match status" value="1"/>
</dbReference>
<evidence type="ECO:0000313" key="3">
    <source>
        <dbReference type="Proteomes" id="UP000036261"/>
    </source>
</evidence>
<evidence type="ECO:0000256" key="1">
    <source>
        <dbReference type="SAM" id="SignalP"/>
    </source>
</evidence>
<sequence>MDKKVLFLMMAFLLFLTGCRDDDFVGGNNLTPVAFNIQVKYDPSVGNIAAANTNVTLKNLETGETVTGKTDANGELKLAQVLPGTYDVTANIALTSSEYYQIFGISTNQSEVNFNGSQQKISVNINVSSATIVLSNGRVGDFVVKQYYYAGSSNSVGALFRDQFVEIHNNSNQVLYADGLYVAILEGNTNNTVAAYTQANGQYDWSKSTGNSIGSAANTDYVYASSVFKIPGSGTDYPIQPGKSFVIAQTAINHKAPYTNNNGQNVSIQDPSLTVDLSGAEFETYLGDYLVANGGSVFGSDVQNPAVPDMKVVFWSNGNDWILNLVSRPAIVIFNGVSDAEINNYIKIPNPKDLAGKLFMRIPKNVIMDGVDTTNKTLTAPKDLPDNIDAGLAYIKNPAGEAFGDYTSQAVIRKTKNTVSGRVILQDTNNSSNDFVTIKANPKGYAQ</sequence>
<dbReference type="RefSeq" id="WP_048506838.1">
    <property type="nucleotide sequence ID" value="NZ_LFND01000003.1"/>
</dbReference>
<dbReference type="InterPro" id="IPR013783">
    <property type="entry name" value="Ig-like_fold"/>
</dbReference>
<evidence type="ECO:0008006" key="4">
    <source>
        <dbReference type="Google" id="ProtNLM"/>
    </source>
</evidence>